<dbReference type="AlphaFoldDB" id="A0AAD5SJD1"/>
<name>A0AAD5SJD1_9FUNG</name>
<sequence>MPSLPGSKLTVDPPLPKTIDHADLYFALRHFKGFVQLFFFEHFLLACYEDHDSAAVALANVNSKLAEPIKIRWDSWSKGDPENGPYPDISAPVQSSFVFVPRTFLPDGVIQKLALRYPGFLAGKNLTSGYIFKFKDVHTARGALEDITETTSLLPFFCGPDGKPVRPKDAQDSVEEVGAGAEALGGEGMVGDETVDGDEQPGALSTFWFASIGNELAVVLNFFLSFYGWNRIFCTGSDIVGVECATQSAAARVMKYINENTPAQAWWARLRLPTRSAEPLAEPTEFVHINCRGLRGKKIASRRHLTGWLKSYAGFKGYCNVPASKGSGPCIDAQFNTKEDAAAAVNAILSATNFTCMYKTEPKSLCSVACLRPLEKLVDPAGPPPALVDQPMPKASTVPQPLNLPSRPSKTEEVQTTITPVLCIRNLPPGTSPTAINSILSALDGCVGFTVAVSGAVFARFTDDASLGRAARALSAYRRLLGDNGIAPARISISTDLNPSAKISHNLSKLPNEPIQKGFLPLSRVPENPAAYGPNFDLTPYFDGVVRTTMQTEAPQELKDEFQVLCEKVEKIKLSAAPLIKRKKQLETNLPIISYRHGGLEKGLARLDGLGEVKEDGEIVALDKQKIEAIQKLVAGAVGAAAHVA</sequence>
<gene>
    <name evidence="1" type="ORF">HK097_008731</name>
</gene>
<protein>
    <submittedName>
        <fullName evidence="1">Uncharacterized protein</fullName>
    </submittedName>
</protein>
<evidence type="ECO:0000313" key="1">
    <source>
        <dbReference type="EMBL" id="KAJ3055922.1"/>
    </source>
</evidence>
<evidence type="ECO:0000313" key="2">
    <source>
        <dbReference type="Proteomes" id="UP001212841"/>
    </source>
</evidence>
<organism evidence="1 2">
    <name type="scientific">Rhizophlyctis rosea</name>
    <dbReference type="NCBI Taxonomy" id="64517"/>
    <lineage>
        <taxon>Eukaryota</taxon>
        <taxon>Fungi</taxon>
        <taxon>Fungi incertae sedis</taxon>
        <taxon>Chytridiomycota</taxon>
        <taxon>Chytridiomycota incertae sedis</taxon>
        <taxon>Chytridiomycetes</taxon>
        <taxon>Rhizophlyctidales</taxon>
        <taxon>Rhizophlyctidaceae</taxon>
        <taxon>Rhizophlyctis</taxon>
    </lineage>
</organism>
<reference evidence="1" key="1">
    <citation type="submission" date="2020-05" db="EMBL/GenBank/DDBJ databases">
        <title>Phylogenomic resolution of chytrid fungi.</title>
        <authorList>
            <person name="Stajich J.E."/>
            <person name="Amses K."/>
            <person name="Simmons R."/>
            <person name="Seto K."/>
            <person name="Myers J."/>
            <person name="Bonds A."/>
            <person name="Quandt C.A."/>
            <person name="Barry K."/>
            <person name="Liu P."/>
            <person name="Grigoriev I."/>
            <person name="Longcore J.E."/>
            <person name="James T.Y."/>
        </authorList>
    </citation>
    <scope>NUCLEOTIDE SEQUENCE</scope>
    <source>
        <strain evidence="1">JEL0318</strain>
    </source>
</reference>
<accession>A0AAD5SJD1</accession>
<dbReference type="EMBL" id="JADGJD010000053">
    <property type="protein sequence ID" value="KAJ3055922.1"/>
    <property type="molecule type" value="Genomic_DNA"/>
</dbReference>
<keyword evidence="2" id="KW-1185">Reference proteome</keyword>
<proteinExistence type="predicted"/>
<dbReference type="Proteomes" id="UP001212841">
    <property type="component" value="Unassembled WGS sequence"/>
</dbReference>
<comment type="caution">
    <text evidence="1">The sequence shown here is derived from an EMBL/GenBank/DDBJ whole genome shotgun (WGS) entry which is preliminary data.</text>
</comment>